<feature type="region of interest" description="Disordered" evidence="1">
    <location>
        <begin position="53"/>
        <end position="92"/>
    </location>
</feature>
<proteinExistence type="predicted"/>
<dbReference type="AlphaFoldDB" id="A0AA36MZE9"/>
<evidence type="ECO:0000313" key="2">
    <source>
        <dbReference type="EMBL" id="CAJ1392394.1"/>
    </source>
</evidence>
<gene>
    <name evidence="2" type="ORF">EVOR1521_LOCUS17501</name>
</gene>
<feature type="region of interest" description="Disordered" evidence="1">
    <location>
        <begin position="1"/>
        <end position="28"/>
    </location>
</feature>
<dbReference type="Proteomes" id="UP001178507">
    <property type="component" value="Unassembled WGS sequence"/>
</dbReference>
<accession>A0AA36MZE9</accession>
<protein>
    <submittedName>
        <fullName evidence="2">Uncharacterized protein</fullName>
    </submittedName>
</protein>
<evidence type="ECO:0000313" key="3">
    <source>
        <dbReference type="Proteomes" id="UP001178507"/>
    </source>
</evidence>
<keyword evidence="3" id="KW-1185">Reference proteome</keyword>
<comment type="caution">
    <text evidence="2">The sequence shown here is derived from an EMBL/GenBank/DDBJ whole genome shotgun (WGS) entry which is preliminary data.</text>
</comment>
<evidence type="ECO:0000256" key="1">
    <source>
        <dbReference type="SAM" id="MobiDB-lite"/>
    </source>
</evidence>
<sequence>MVMTVLQEVNGEDASPEKRSSLSGGEANEAAQLRQALLEAQGEIAGLRLALAAKESVRRSEDGSNEPRSARLSLDPSSARRARRLSVEETATTARRTEAGLFELRVSLRSRARREEPKPSSVLTSTPPVPNSSRRGSPSRSVSPKESRAAGTEVKAQFSPPRPEARTRSLSARAMRKFAELNAHKEEWPDVRREAAAAADSECRLKAAAAADSECRSKAGAAAAVSECRLKAGAAAADSECRLKAAAAADSECRSKAGAAAADSECRLKAGRTHECRKDRPPGASPVDAHCIETVRRTSGPTVRMTHPVQVRVPVMPLGAPRFASTRATRLSLPAGLGHTWVSRV</sequence>
<organism evidence="2 3">
    <name type="scientific">Effrenium voratum</name>
    <dbReference type="NCBI Taxonomy" id="2562239"/>
    <lineage>
        <taxon>Eukaryota</taxon>
        <taxon>Sar</taxon>
        <taxon>Alveolata</taxon>
        <taxon>Dinophyceae</taxon>
        <taxon>Suessiales</taxon>
        <taxon>Symbiodiniaceae</taxon>
        <taxon>Effrenium</taxon>
    </lineage>
</organism>
<reference evidence="2" key="1">
    <citation type="submission" date="2023-08" db="EMBL/GenBank/DDBJ databases">
        <authorList>
            <person name="Chen Y."/>
            <person name="Shah S."/>
            <person name="Dougan E. K."/>
            <person name="Thang M."/>
            <person name="Chan C."/>
        </authorList>
    </citation>
    <scope>NUCLEOTIDE SEQUENCE</scope>
</reference>
<feature type="region of interest" description="Disordered" evidence="1">
    <location>
        <begin position="111"/>
        <end position="169"/>
    </location>
</feature>
<name>A0AA36MZE9_9DINO</name>
<dbReference type="EMBL" id="CAUJNA010002335">
    <property type="protein sequence ID" value="CAJ1392394.1"/>
    <property type="molecule type" value="Genomic_DNA"/>
</dbReference>
<feature type="compositionally biased region" description="Low complexity" evidence="1">
    <location>
        <begin position="119"/>
        <end position="142"/>
    </location>
</feature>